<dbReference type="EMBL" id="MDYN01000076">
    <property type="protein sequence ID" value="OQD78844.1"/>
    <property type="molecule type" value="Genomic_DNA"/>
</dbReference>
<feature type="region of interest" description="Disordered" evidence="1">
    <location>
        <begin position="1"/>
        <end position="23"/>
    </location>
</feature>
<reference evidence="3" key="1">
    <citation type="journal article" date="2017" name="Nat. Microbiol.">
        <title>Global analysis of biosynthetic gene clusters reveals vast potential of secondary metabolite production in Penicillium species.</title>
        <authorList>
            <person name="Nielsen J.C."/>
            <person name="Grijseels S."/>
            <person name="Prigent S."/>
            <person name="Ji B."/>
            <person name="Dainat J."/>
            <person name="Nielsen K.F."/>
            <person name="Frisvad J.C."/>
            <person name="Workman M."/>
            <person name="Nielsen J."/>
        </authorList>
    </citation>
    <scope>NUCLEOTIDE SEQUENCE [LARGE SCALE GENOMIC DNA]</scope>
    <source>
        <strain evidence="3">IBT 31811</strain>
    </source>
</reference>
<feature type="compositionally biased region" description="Basic and acidic residues" evidence="1">
    <location>
        <begin position="1"/>
        <end position="11"/>
    </location>
</feature>
<sequence>MPHDHLREREQQGLLPAWDAQRPGSQTLANLEVGQHRAADDKVTGDHYEGPHNALDMN</sequence>
<comment type="caution">
    <text evidence="2">The sequence shown here is derived from an EMBL/GenBank/DDBJ whole genome shotgun (WGS) entry which is preliminary data.</text>
</comment>
<name>A0A1V6PPE7_9EURO</name>
<dbReference type="Proteomes" id="UP000191672">
    <property type="component" value="Unassembled WGS sequence"/>
</dbReference>
<organism evidence="2 3">
    <name type="scientific">Penicillium antarcticum</name>
    <dbReference type="NCBI Taxonomy" id="416450"/>
    <lineage>
        <taxon>Eukaryota</taxon>
        <taxon>Fungi</taxon>
        <taxon>Dikarya</taxon>
        <taxon>Ascomycota</taxon>
        <taxon>Pezizomycotina</taxon>
        <taxon>Eurotiomycetes</taxon>
        <taxon>Eurotiomycetidae</taxon>
        <taxon>Eurotiales</taxon>
        <taxon>Aspergillaceae</taxon>
        <taxon>Penicillium</taxon>
    </lineage>
</organism>
<protein>
    <submittedName>
        <fullName evidence="2">Uncharacterized protein</fullName>
    </submittedName>
</protein>
<evidence type="ECO:0000256" key="1">
    <source>
        <dbReference type="SAM" id="MobiDB-lite"/>
    </source>
</evidence>
<feature type="region of interest" description="Disordered" evidence="1">
    <location>
        <begin position="39"/>
        <end position="58"/>
    </location>
</feature>
<keyword evidence="3" id="KW-1185">Reference proteome</keyword>
<evidence type="ECO:0000313" key="2">
    <source>
        <dbReference type="EMBL" id="OQD78844.1"/>
    </source>
</evidence>
<proteinExistence type="predicted"/>
<gene>
    <name evidence="2" type="ORF">PENANT_c076G01880</name>
</gene>
<dbReference type="AlphaFoldDB" id="A0A1V6PPE7"/>
<feature type="compositionally biased region" description="Basic and acidic residues" evidence="1">
    <location>
        <begin position="39"/>
        <end position="50"/>
    </location>
</feature>
<evidence type="ECO:0000313" key="3">
    <source>
        <dbReference type="Proteomes" id="UP000191672"/>
    </source>
</evidence>
<accession>A0A1V6PPE7</accession>